<keyword evidence="1" id="KW-0812">Transmembrane</keyword>
<evidence type="ECO:0000313" key="3">
    <source>
        <dbReference type="Proteomes" id="UP001374584"/>
    </source>
</evidence>
<proteinExistence type="predicted"/>
<accession>A0AAN9MDR4</accession>
<sequence length="67" mass="7685">MYAPTVPETEMNLWKSHGTHKKLVASVMLYQFISISGIYVSYTDVSKNYILKCIFHVHKCESSLDSN</sequence>
<reference evidence="2 3" key="1">
    <citation type="submission" date="2024-01" db="EMBL/GenBank/DDBJ databases">
        <title>The genomes of 5 underutilized Papilionoideae crops provide insights into root nodulation and disease resistanc.</title>
        <authorList>
            <person name="Jiang F."/>
        </authorList>
    </citation>
    <scope>NUCLEOTIDE SEQUENCE [LARGE SCALE GENOMIC DNA]</scope>
    <source>
        <strain evidence="2">JINMINGXINNONG_FW02</strain>
        <tissue evidence="2">Leaves</tissue>
    </source>
</reference>
<evidence type="ECO:0000313" key="2">
    <source>
        <dbReference type="EMBL" id="KAK7352181.1"/>
    </source>
</evidence>
<keyword evidence="1" id="KW-0472">Membrane</keyword>
<dbReference type="Proteomes" id="UP001374584">
    <property type="component" value="Unassembled WGS sequence"/>
</dbReference>
<name>A0AAN9MDR4_PHACN</name>
<organism evidence="2 3">
    <name type="scientific">Phaseolus coccineus</name>
    <name type="common">Scarlet runner bean</name>
    <name type="synonym">Phaseolus multiflorus</name>
    <dbReference type="NCBI Taxonomy" id="3886"/>
    <lineage>
        <taxon>Eukaryota</taxon>
        <taxon>Viridiplantae</taxon>
        <taxon>Streptophyta</taxon>
        <taxon>Embryophyta</taxon>
        <taxon>Tracheophyta</taxon>
        <taxon>Spermatophyta</taxon>
        <taxon>Magnoliopsida</taxon>
        <taxon>eudicotyledons</taxon>
        <taxon>Gunneridae</taxon>
        <taxon>Pentapetalae</taxon>
        <taxon>rosids</taxon>
        <taxon>fabids</taxon>
        <taxon>Fabales</taxon>
        <taxon>Fabaceae</taxon>
        <taxon>Papilionoideae</taxon>
        <taxon>50 kb inversion clade</taxon>
        <taxon>NPAAA clade</taxon>
        <taxon>indigoferoid/millettioid clade</taxon>
        <taxon>Phaseoleae</taxon>
        <taxon>Phaseolus</taxon>
    </lineage>
</organism>
<keyword evidence="1" id="KW-1133">Transmembrane helix</keyword>
<keyword evidence="3" id="KW-1185">Reference proteome</keyword>
<dbReference type="AlphaFoldDB" id="A0AAN9MDR4"/>
<protein>
    <submittedName>
        <fullName evidence="2">Uncharacterized protein</fullName>
    </submittedName>
</protein>
<feature type="transmembrane region" description="Helical" evidence="1">
    <location>
        <begin position="23"/>
        <end position="42"/>
    </location>
</feature>
<gene>
    <name evidence="2" type="ORF">VNO80_17599</name>
</gene>
<dbReference type="EMBL" id="JAYMYR010000007">
    <property type="protein sequence ID" value="KAK7352181.1"/>
    <property type="molecule type" value="Genomic_DNA"/>
</dbReference>
<comment type="caution">
    <text evidence="2">The sequence shown here is derived from an EMBL/GenBank/DDBJ whole genome shotgun (WGS) entry which is preliminary data.</text>
</comment>
<evidence type="ECO:0000256" key="1">
    <source>
        <dbReference type="SAM" id="Phobius"/>
    </source>
</evidence>